<evidence type="ECO:0000256" key="4">
    <source>
        <dbReference type="ARBA" id="ARBA00022692"/>
    </source>
</evidence>
<reference evidence="9 10" key="1">
    <citation type="journal article" date="2016" name="Int. J. Syst. Evol. Microbiol.">
        <title>Polaribacter haliotis sp. nov., isolated from the gut of abalone Haliotis discus hannai.</title>
        <authorList>
            <person name="Kim Y.O."/>
            <person name="Park I.S."/>
            <person name="Park S."/>
            <person name="Nam B.H."/>
            <person name="Park J.M."/>
            <person name="Kim D.G."/>
            <person name="Yoon J.H."/>
        </authorList>
    </citation>
    <scope>NUCLEOTIDE SEQUENCE [LARGE SCALE GENOMIC DNA]</scope>
    <source>
        <strain evidence="9 10">KCTC 52418</strain>
    </source>
</reference>
<comment type="subcellular location">
    <subcellularLocation>
        <location evidence="1">Membrane</location>
        <topology evidence="1">Multi-pass membrane protein</topology>
    </subcellularLocation>
</comment>
<evidence type="ECO:0000259" key="8">
    <source>
        <dbReference type="Pfam" id="PF02397"/>
    </source>
</evidence>
<dbReference type="AlphaFoldDB" id="A0A7L8AI87"/>
<keyword evidence="5 7" id="KW-1133">Transmembrane helix</keyword>
<gene>
    <name evidence="9" type="ORF">H9I45_03345</name>
</gene>
<evidence type="ECO:0000313" key="10">
    <source>
        <dbReference type="Proteomes" id="UP000516764"/>
    </source>
</evidence>
<sequence length="460" mass="53753">MKRKSGYIDISERKILLRIIDLVIIICSIYFVSIYFDFSYINIAKESIYLWLSVLSLYFILFGEIFQLYNINVSNNRYTVVRSIVLTAFTTTVFYIFTPFFSPSLPANRLQIVYFFLVLTVPVILWRFIYILTIFSPKYFKTVVFVGHSDKISKMLKQINNDNFHNIKAYFSDKEIEGVKGFHDISKTNLNDLEIGENINEVIVSKEGLSANISKSLNLGLITLFQKGVNIVSFGKFYEDVTVRVPREYLSSNFYDHINFSKNNTNRFYLFGLRAIDILVSIFGIIIFVLLIPFVFISNLFGNRGSMFYSQTRVGKNGKHFKIFKLRSMVKNAETGKAIWAEKNDTRITTFGKFLRNTRLDEVPQFYNILKGDMSIIGPRPERPEFVKDLESQIPFYAIRHVIRPGLTGWAQVNYPYANTMEEQETKLRYDLYYIKERNAFLDFKILIKTVTTILFFRGQ</sequence>
<evidence type="ECO:0000256" key="3">
    <source>
        <dbReference type="ARBA" id="ARBA00022679"/>
    </source>
</evidence>
<evidence type="ECO:0000256" key="2">
    <source>
        <dbReference type="ARBA" id="ARBA00006464"/>
    </source>
</evidence>
<keyword evidence="10" id="KW-1185">Reference proteome</keyword>
<dbReference type="GO" id="GO:0016020">
    <property type="term" value="C:membrane"/>
    <property type="evidence" value="ECO:0007669"/>
    <property type="project" value="UniProtKB-SubCell"/>
</dbReference>
<evidence type="ECO:0000256" key="5">
    <source>
        <dbReference type="ARBA" id="ARBA00022989"/>
    </source>
</evidence>
<dbReference type="NCBIfam" id="TIGR03025">
    <property type="entry name" value="EPS_sugtrans"/>
    <property type="match status" value="1"/>
</dbReference>
<dbReference type="KEGG" id="phal:H9I45_03345"/>
<protein>
    <submittedName>
        <fullName evidence="9">Exopolysaccharide biosynthesis polyprenyl glycosylphosphotransferase</fullName>
    </submittedName>
</protein>
<evidence type="ECO:0000256" key="7">
    <source>
        <dbReference type="SAM" id="Phobius"/>
    </source>
</evidence>
<dbReference type="EMBL" id="CP061813">
    <property type="protein sequence ID" value="QOD61499.1"/>
    <property type="molecule type" value="Genomic_DNA"/>
</dbReference>
<dbReference type="InterPro" id="IPR017475">
    <property type="entry name" value="EPS_sugar_tfrase"/>
</dbReference>
<dbReference type="InterPro" id="IPR003362">
    <property type="entry name" value="Bact_transf"/>
</dbReference>
<feature type="transmembrane region" description="Helical" evidence="7">
    <location>
        <begin position="112"/>
        <end position="132"/>
    </location>
</feature>
<dbReference type="Pfam" id="PF13727">
    <property type="entry name" value="CoA_binding_3"/>
    <property type="match status" value="1"/>
</dbReference>
<comment type="similarity">
    <text evidence="2">Belongs to the bacterial sugar transferase family.</text>
</comment>
<evidence type="ECO:0000313" key="9">
    <source>
        <dbReference type="EMBL" id="QOD61499.1"/>
    </source>
</evidence>
<keyword evidence="3 9" id="KW-0808">Transferase</keyword>
<feature type="transmembrane region" description="Helical" evidence="7">
    <location>
        <begin position="276"/>
        <end position="301"/>
    </location>
</feature>
<dbReference type="PANTHER" id="PTHR30576">
    <property type="entry name" value="COLANIC BIOSYNTHESIS UDP-GLUCOSE LIPID CARRIER TRANSFERASE"/>
    <property type="match status" value="1"/>
</dbReference>
<organism evidence="9 10">
    <name type="scientific">Polaribacter haliotis</name>
    <dbReference type="NCBI Taxonomy" id="1888915"/>
    <lineage>
        <taxon>Bacteria</taxon>
        <taxon>Pseudomonadati</taxon>
        <taxon>Bacteroidota</taxon>
        <taxon>Flavobacteriia</taxon>
        <taxon>Flavobacteriales</taxon>
        <taxon>Flavobacteriaceae</taxon>
    </lineage>
</organism>
<dbReference type="Pfam" id="PF02397">
    <property type="entry name" value="Bac_transf"/>
    <property type="match status" value="1"/>
</dbReference>
<dbReference type="OrthoDB" id="9808602at2"/>
<dbReference type="RefSeq" id="WP_088353351.1">
    <property type="nucleotide sequence ID" value="NZ_CP061813.1"/>
</dbReference>
<dbReference type="GO" id="GO:0016780">
    <property type="term" value="F:phosphotransferase activity, for other substituted phosphate groups"/>
    <property type="evidence" value="ECO:0007669"/>
    <property type="project" value="TreeGrafter"/>
</dbReference>
<name>A0A7L8AI87_9FLAO</name>
<proteinExistence type="inferred from homology"/>
<feature type="transmembrane region" description="Helical" evidence="7">
    <location>
        <begin position="15"/>
        <end position="36"/>
    </location>
</feature>
<evidence type="ECO:0000256" key="1">
    <source>
        <dbReference type="ARBA" id="ARBA00004141"/>
    </source>
</evidence>
<feature type="transmembrane region" description="Helical" evidence="7">
    <location>
        <begin position="80"/>
        <end position="100"/>
    </location>
</feature>
<feature type="domain" description="Bacterial sugar transferase" evidence="8">
    <location>
        <begin position="274"/>
        <end position="455"/>
    </location>
</feature>
<feature type="transmembrane region" description="Helical" evidence="7">
    <location>
        <begin position="48"/>
        <end position="68"/>
    </location>
</feature>
<keyword evidence="4 7" id="KW-0812">Transmembrane</keyword>
<dbReference type="Proteomes" id="UP000516764">
    <property type="component" value="Chromosome"/>
</dbReference>
<dbReference type="PANTHER" id="PTHR30576:SF0">
    <property type="entry name" value="UNDECAPRENYL-PHOSPHATE N-ACETYLGALACTOSAMINYL 1-PHOSPHATE TRANSFERASE-RELATED"/>
    <property type="match status" value="1"/>
</dbReference>
<evidence type="ECO:0000256" key="6">
    <source>
        <dbReference type="ARBA" id="ARBA00023136"/>
    </source>
</evidence>
<accession>A0A7L8AI87</accession>
<keyword evidence="6 7" id="KW-0472">Membrane</keyword>